<dbReference type="PANTHER" id="PTHR11203:SF37">
    <property type="entry name" value="INTEGRATOR COMPLEX SUBUNIT 11"/>
    <property type="match status" value="1"/>
</dbReference>
<dbReference type="InterPro" id="IPR022712">
    <property type="entry name" value="Beta_Casp"/>
</dbReference>
<evidence type="ECO:0000313" key="4">
    <source>
        <dbReference type="EMBL" id="OGN09237.1"/>
    </source>
</evidence>
<dbReference type="Pfam" id="PF07521">
    <property type="entry name" value="RMMBL"/>
    <property type="match status" value="1"/>
</dbReference>
<feature type="domain" description="Metallo-beta-lactamase" evidence="2">
    <location>
        <begin position="13"/>
        <end position="227"/>
    </location>
</feature>
<dbReference type="InterPro" id="IPR011108">
    <property type="entry name" value="RMMBL"/>
</dbReference>
<sequence length="452" mass="50549">MKLNFYGGAKMVTGANYLLDTGNLKILVDCGLFQGSKFAEFLNYEGFPYNPSDIDYLLLTHSHADHIGRIPKLYKDGFRGKIIATHPTVALIKAALPNTLALLMEEAKRDGHEPLFREDHLINAVLLAEGANYHKEIRLDQETVIKFLDAGHILGSSIIEITCNSKKVCFSGDLGNPPNPLLHDPDIPENPDYLIVESTYGSKIHEDKQERKNILEKVIDETVAKGGTLLIPSFAIERTQELLYELNEMFSKKSLPDIPLFLDSPLAIEITKVYKNHAEYYNEEALRLINSGDDIFDFPNLVFTKIADESKQINTIRGPKIIIAGSGMSNGGRILHHELRYLPDSNSAILFVGYQSEGSLGRRILNGDKKVSIFGKKIPVNCKVFSIGGYSGHADQKFILEWVKKINRNQKLKKIFIVQGEIDSAEILGKVIKKELNIETIVPGQGDKFTLE</sequence>
<dbReference type="InterPro" id="IPR001279">
    <property type="entry name" value="Metallo-B-lactamas"/>
</dbReference>
<feature type="domain" description="Beta-Casp" evidence="3">
    <location>
        <begin position="239"/>
        <end position="364"/>
    </location>
</feature>
<dbReference type="Gene3D" id="3.60.15.10">
    <property type="entry name" value="Ribonuclease Z/Hydroxyacylglutathione hydrolase-like"/>
    <property type="match status" value="1"/>
</dbReference>
<dbReference type="AlphaFoldDB" id="A0A1F8F7W1"/>
<evidence type="ECO:0008006" key="6">
    <source>
        <dbReference type="Google" id="ProtNLM"/>
    </source>
</evidence>
<organism evidence="4 5">
    <name type="scientific">Candidatus Yanofskybacteria bacterium RIFCSPHIGHO2_02_FULL_41_11</name>
    <dbReference type="NCBI Taxonomy" id="1802675"/>
    <lineage>
        <taxon>Bacteria</taxon>
        <taxon>Candidatus Yanofskyibacteriota</taxon>
    </lineage>
</organism>
<dbReference type="SUPFAM" id="SSF56281">
    <property type="entry name" value="Metallo-hydrolase/oxidoreductase"/>
    <property type="match status" value="1"/>
</dbReference>
<dbReference type="SMART" id="SM01027">
    <property type="entry name" value="Beta-Casp"/>
    <property type="match status" value="1"/>
</dbReference>
<protein>
    <recommendedName>
        <fullName evidence="6">MBL fold hydrolase</fullName>
    </recommendedName>
</protein>
<dbReference type="Pfam" id="PF10996">
    <property type="entry name" value="Beta-Casp"/>
    <property type="match status" value="1"/>
</dbReference>
<evidence type="ECO:0000256" key="1">
    <source>
        <dbReference type="ARBA" id="ARBA00022801"/>
    </source>
</evidence>
<evidence type="ECO:0000313" key="5">
    <source>
        <dbReference type="Proteomes" id="UP000177167"/>
    </source>
</evidence>
<dbReference type="CDD" id="cd16295">
    <property type="entry name" value="TTHA0252-CPSF-like_MBL-fold"/>
    <property type="match status" value="1"/>
</dbReference>
<dbReference type="Pfam" id="PF00753">
    <property type="entry name" value="Lactamase_B"/>
    <property type="match status" value="1"/>
</dbReference>
<keyword evidence="1" id="KW-0378">Hydrolase</keyword>
<dbReference type="PANTHER" id="PTHR11203">
    <property type="entry name" value="CLEAVAGE AND POLYADENYLATION SPECIFICITY FACTOR FAMILY MEMBER"/>
    <property type="match status" value="1"/>
</dbReference>
<comment type="caution">
    <text evidence="4">The sequence shown here is derived from an EMBL/GenBank/DDBJ whole genome shotgun (WGS) entry which is preliminary data.</text>
</comment>
<dbReference type="InterPro" id="IPR050698">
    <property type="entry name" value="MBL"/>
</dbReference>
<reference evidence="4 5" key="1">
    <citation type="journal article" date="2016" name="Nat. Commun.">
        <title>Thousands of microbial genomes shed light on interconnected biogeochemical processes in an aquifer system.</title>
        <authorList>
            <person name="Anantharaman K."/>
            <person name="Brown C.T."/>
            <person name="Hug L.A."/>
            <person name="Sharon I."/>
            <person name="Castelle C.J."/>
            <person name="Probst A.J."/>
            <person name="Thomas B.C."/>
            <person name="Singh A."/>
            <person name="Wilkins M.J."/>
            <person name="Karaoz U."/>
            <person name="Brodie E.L."/>
            <person name="Williams K.H."/>
            <person name="Hubbard S.S."/>
            <person name="Banfield J.F."/>
        </authorList>
    </citation>
    <scope>NUCLEOTIDE SEQUENCE [LARGE SCALE GENOMIC DNA]</scope>
</reference>
<name>A0A1F8F7W1_9BACT</name>
<accession>A0A1F8F7W1</accession>
<dbReference type="Gene3D" id="3.40.50.10890">
    <property type="match status" value="1"/>
</dbReference>
<dbReference type="Proteomes" id="UP000177167">
    <property type="component" value="Unassembled WGS sequence"/>
</dbReference>
<evidence type="ECO:0000259" key="3">
    <source>
        <dbReference type="SMART" id="SM01027"/>
    </source>
</evidence>
<dbReference type="GO" id="GO:0016787">
    <property type="term" value="F:hydrolase activity"/>
    <property type="evidence" value="ECO:0007669"/>
    <property type="project" value="UniProtKB-KW"/>
</dbReference>
<dbReference type="EMBL" id="MGJP01000040">
    <property type="protein sequence ID" value="OGN09237.1"/>
    <property type="molecule type" value="Genomic_DNA"/>
</dbReference>
<gene>
    <name evidence="4" type="ORF">A3J46_04525</name>
</gene>
<dbReference type="SMART" id="SM00849">
    <property type="entry name" value="Lactamase_B"/>
    <property type="match status" value="1"/>
</dbReference>
<dbReference type="GO" id="GO:0004521">
    <property type="term" value="F:RNA endonuclease activity"/>
    <property type="evidence" value="ECO:0007669"/>
    <property type="project" value="TreeGrafter"/>
</dbReference>
<proteinExistence type="predicted"/>
<dbReference type="InterPro" id="IPR036866">
    <property type="entry name" value="RibonucZ/Hydroxyglut_hydro"/>
</dbReference>
<evidence type="ECO:0000259" key="2">
    <source>
        <dbReference type="SMART" id="SM00849"/>
    </source>
</evidence>